<accession>A0ABD3SFP2</accession>
<dbReference type="AlphaFoldDB" id="A0ABD3SFP2"/>
<evidence type="ECO:0000313" key="2">
    <source>
        <dbReference type="EMBL" id="KAL3823203.1"/>
    </source>
</evidence>
<reference evidence="2 3" key="1">
    <citation type="submission" date="2024-10" db="EMBL/GenBank/DDBJ databases">
        <title>Updated reference genomes for cyclostephanoid diatoms.</title>
        <authorList>
            <person name="Roberts W.R."/>
            <person name="Alverson A.J."/>
        </authorList>
    </citation>
    <scope>NUCLEOTIDE SEQUENCE [LARGE SCALE GENOMIC DNA]</scope>
    <source>
        <strain evidence="2 3">AJA228-03</strain>
    </source>
</reference>
<dbReference type="EMBL" id="JALLPB020000043">
    <property type="protein sequence ID" value="KAL3823203.1"/>
    <property type="molecule type" value="Genomic_DNA"/>
</dbReference>
<dbReference type="Gene3D" id="3.40.50.300">
    <property type="entry name" value="P-loop containing nucleotide triphosphate hydrolases"/>
    <property type="match status" value="1"/>
</dbReference>
<dbReference type="Proteomes" id="UP001530377">
    <property type="component" value="Unassembled WGS sequence"/>
</dbReference>
<keyword evidence="3" id="KW-1185">Reference proteome</keyword>
<sequence>MRKDRLLAFLTFFILKALCTVVVIAFYMGSQISTENTPPSVMMAMMMMSHRDDDSGGKIESIAMDAGVVVGSNSTKIRGDDYVNDKTNGSSSSEGGRMITPNLSDGTLQGKERLWAMLRTRNVTTVDSNYWSTIPPWETIVRNIRRRRASRGDDDGDDDGPIIHGLDTCESFRNKTSSDPSQRRIAPGGMFNTGTNYLSVLLEYNCQNPSRVAKFHGKAKRGHGNEWEVPWGKHTPASMRGSYTKYNHTKYTIDEVLPVVLIRNPYGWMKSMCRHPYTATWNGMHEDEATCPRLKLSEGGGEEEVGGKDDIGGGGGYVPVDVKYGSGTSRYRSLGHLWNDWYGEYFYGDNERNSTRDTRAPFPRLIIRFEDVIFYPYEVTRQVCECAGGVLGHREDDKDVPDDGTFHYVVRSAKTGPAHGPASQRNGLMDSWAKYGSGNPKDEYSVEGIRIAMDILDPLLLETFGYG</sequence>
<organism evidence="2 3">
    <name type="scientific">Cyclostephanos tholiformis</name>
    <dbReference type="NCBI Taxonomy" id="382380"/>
    <lineage>
        <taxon>Eukaryota</taxon>
        <taxon>Sar</taxon>
        <taxon>Stramenopiles</taxon>
        <taxon>Ochrophyta</taxon>
        <taxon>Bacillariophyta</taxon>
        <taxon>Coscinodiscophyceae</taxon>
        <taxon>Thalassiosirophycidae</taxon>
        <taxon>Stephanodiscales</taxon>
        <taxon>Stephanodiscaceae</taxon>
        <taxon>Cyclostephanos</taxon>
    </lineage>
</organism>
<proteinExistence type="predicted"/>
<name>A0ABD3SFP2_9STRA</name>
<gene>
    <name evidence="2" type="ORF">ACHAXA_003482</name>
</gene>
<dbReference type="SUPFAM" id="SSF52540">
    <property type="entry name" value="P-loop containing nucleoside triphosphate hydrolases"/>
    <property type="match status" value="1"/>
</dbReference>
<protein>
    <recommendedName>
        <fullName evidence="4">Sulfotransferase</fullName>
    </recommendedName>
</protein>
<evidence type="ECO:0000256" key="1">
    <source>
        <dbReference type="SAM" id="MobiDB-lite"/>
    </source>
</evidence>
<feature type="region of interest" description="Disordered" evidence="1">
    <location>
        <begin position="80"/>
        <end position="105"/>
    </location>
</feature>
<comment type="caution">
    <text evidence="2">The sequence shown here is derived from an EMBL/GenBank/DDBJ whole genome shotgun (WGS) entry which is preliminary data.</text>
</comment>
<dbReference type="InterPro" id="IPR027417">
    <property type="entry name" value="P-loop_NTPase"/>
</dbReference>
<feature type="region of interest" description="Disordered" evidence="1">
    <location>
        <begin position="149"/>
        <end position="188"/>
    </location>
</feature>
<evidence type="ECO:0000313" key="3">
    <source>
        <dbReference type="Proteomes" id="UP001530377"/>
    </source>
</evidence>
<evidence type="ECO:0008006" key="4">
    <source>
        <dbReference type="Google" id="ProtNLM"/>
    </source>
</evidence>
<feature type="compositionally biased region" description="Polar residues" evidence="1">
    <location>
        <begin position="85"/>
        <end position="94"/>
    </location>
</feature>